<organism evidence="12 13">
    <name type="scientific">Falsarthrobacter nasiphocae</name>
    <dbReference type="NCBI Taxonomy" id="189863"/>
    <lineage>
        <taxon>Bacteria</taxon>
        <taxon>Bacillati</taxon>
        <taxon>Actinomycetota</taxon>
        <taxon>Actinomycetes</taxon>
        <taxon>Micrococcales</taxon>
        <taxon>Micrococcaceae</taxon>
        <taxon>Falsarthrobacter</taxon>
    </lineage>
</organism>
<dbReference type="EMBL" id="JAVDUI010000001">
    <property type="protein sequence ID" value="MDR6891897.1"/>
    <property type="molecule type" value="Genomic_DNA"/>
</dbReference>
<feature type="transmembrane region" description="Helical" evidence="10">
    <location>
        <begin position="220"/>
        <end position="242"/>
    </location>
</feature>
<keyword evidence="6" id="KW-0769">Symport</keyword>
<dbReference type="PROSITE" id="PS00217">
    <property type="entry name" value="SUGAR_TRANSPORT_2"/>
    <property type="match status" value="1"/>
</dbReference>
<dbReference type="InterPro" id="IPR020846">
    <property type="entry name" value="MFS_dom"/>
</dbReference>
<feature type="transmembrane region" description="Helical" evidence="10">
    <location>
        <begin position="430"/>
        <end position="451"/>
    </location>
</feature>
<dbReference type="InterPro" id="IPR005829">
    <property type="entry name" value="Sugar_transporter_CS"/>
</dbReference>
<dbReference type="InterPro" id="IPR011701">
    <property type="entry name" value="MFS"/>
</dbReference>
<feature type="compositionally biased region" description="Basic and acidic residues" evidence="9">
    <location>
        <begin position="32"/>
        <end position="42"/>
    </location>
</feature>
<dbReference type="PANTHER" id="PTHR43528:SF1">
    <property type="entry name" value="ALPHA-KETOGLUTARATE PERMEASE"/>
    <property type="match status" value="1"/>
</dbReference>
<dbReference type="GO" id="GO:0005886">
    <property type="term" value="C:plasma membrane"/>
    <property type="evidence" value="ECO:0007669"/>
    <property type="project" value="UniProtKB-SubCell"/>
</dbReference>
<keyword evidence="5 10" id="KW-0812">Transmembrane</keyword>
<feature type="transmembrane region" description="Helical" evidence="10">
    <location>
        <begin position="143"/>
        <end position="162"/>
    </location>
</feature>
<evidence type="ECO:0000259" key="11">
    <source>
        <dbReference type="PROSITE" id="PS50850"/>
    </source>
</evidence>
<keyword evidence="3" id="KW-0813">Transport</keyword>
<evidence type="ECO:0000256" key="6">
    <source>
        <dbReference type="ARBA" id="ARBA00022847"/>
    </source>
</evidence>
<dbReference type="SUPFAM" id="SSF103473">
    <property type="entry name" value="MFS general substrate transporter"/>
    <property type="match status" value="1"/>
</dbReference>
<evidence type="ECO:0000256" key="5">
    <source>
        <dbReference type="ARBA" id="ARBA00022692"/>
    </source>
</evidence>
<evidence type="ECO:0000256" key="3">
    <source>
        <dbReference type="ARBA" id="ARBA00022448"/>
    </source>
</evidence>
<accession>A0AAE3YGM7</accession>
<feature type="transmembrane region" description="Helical" evidence="10">
    <location>
        <begin position="46"/>
        <end position="67"/>
    </location>
</feature>
<evidence type="ECO:0000256" key="8">
    <source>
        <dbReference type="ARBA" id="ARBA00023136"/>
    </source>
</evidence>
<evidence type="ECO:0000256" key="7">
    <source>
        <dbReference type="ARBA" id="ARBA00022989"/>
    </source>
</evidence>
<dbReference type="Pfam" id="PF07690">
    <property type="entry name" value="MFS_1"/>
    <property type="match status" value="1"/>
</dbReference>
<evidence type="ECO:0000256" key="4">
    <source>
        <dbReference type="ARBA" id="ARBA00022475"/>
    </source>
</evidence>
<comment type="subcellular location">
    <subcellularLocation>
        <location evidence="1">Cell membrane</location>
        <topology evidence="1">Multi-pass membrane protein</topology>
    </subcellularLocation>
</comment>
<feature type="transmembrane region" description="Helical" evidence="10">
    <location>
        <begin position="272"/>
        <end position="290"/>
    </location>
</feature>
<dbReference type="Proteomes" id="UP001247307">
    <property type="component" value="Unassembled WGS sequence"/>
</dbReference>
<proteinExistence type="inferred from homology"/>
<keyword evidence="4" id="KW-1003">Cell membrane</keyword>
<evidence type="ECO:0000313" key="12">
    <source>
        <dbReference type="EMBL" id="MDR6891897.1"/>
    </source>
</evidence>
<feature type="transmembrane region" description="Helical" evidence="10">
    <location>
        <begin position="119"/>
        <end position="137"/>
    </location>
</feature>
<evidence type="ECO:0000313" key="13">
    <source>
        <dbReference type="Proteomes" id="UP001247307"/>
    </source>
</evidence>
<keyword evidence="7 10" id="KW-1133">Transmembrane helix</keyword>
<feature type="region of interest" description="Disordered" evidence="9">
    <location>
        <begin position="1"/>
        <end position="44"/>
    </location>
</feature>
<reference evidence="12" key="1">
    <citation type="submission" date="2023-07" db="EMBL/GenBank/DDBJ databases">
        <title>Sequencing the genomes of 1000 actinobacteria strains.</title>
        <authorList>
            <person name="Klenk H.-P."/>
        </authorList>
    </citation>
    <scope>NUCLEOTIDE SEQUENCE</scope>
    <source>
        <strain evidence="12">DSM 13988</strain>
    </source>
</reference>
<protein>
    <submittedName>
        <fullName evidence="12">MHS family proline/betaine transporter-like MFS transporter</fullName>
    </submittedName>
</protein>
<evidence type="ECO:0000256" key="10">
    <source>
        <dbReference type="SAM" id="Phobius"/>
    </source>
</evidence>
<sequence length="463" mass="48200">MRETPTAPARSSADDEAAAAVTPAGHAAPQPHPDHPSHEGSPRRKAVVASAAVGQFVEFYDFLVYAYVASSISHHFFPPGDPLAGTLQTFGVFALGFSMRPLGGVLFSHLGDRIGRRRVLAAVILLMGAATAAIGLLPTYAQVGVWAPILLTACRMVQGLSAGAETIGSNTLVAEHAPPRRRALYVSLSSTCINIPGIFAASLVLALTKTMGAAAFAETGWRWCFLLGGVFALVGLIIRFRVEESPEFERTRKADALPRVPVLESLREHPRFIALAFALSVLSGLGFYTMSGYMTTYLTGTAGLASTQALASNAIALSVLLVLQPLAGWASDVVGRGRMLTAGALAIAVVAYPAYLLAGSGTFAGAVGGQILLAAALATYFGPVTSAVLEIFPARVRFSAAALAFNLAYLLFAGTAPFVSAWLVSVTRTTTAPAVYLAAVGIVVAAVTLLFRPRGPLTDGGSR</sequence>
<feature type="transmembrane region" description="Helical" evidence="10">
    <location>
        <begin position="339"/>
        <end position="358"/>
    </location>
</feature>
<dbReference type="RefSeq" id="WP_309850199.1">
    <property type="nucleotide sequence ID" value="NZ_BAAAIU010000041.1"/>
</dbReference>
<dbReference type="Gene3D" id="1.20.1250.20">
    <property type="entry name" value="MFS general substrate transporter like domains"/>
    <property type="match status" value="2"/>
</dbReference>
<name>A0AAE3YGM7_9MICC</name>
<evidence type="ECO:0000256" key="9">
    <source>
        <dbReference type="SAM" id="MobiDB-lite"/>
    </source>
</evidence>
<feature type="transmembrane region" description="Helical" evidence="10">
    <location>
        <begin position="310"/>
        <end position="327"/>
    </location>
</feature>
<gene>
    <name evidence="12" type="ORF">J2S35_000837</name>
</gene>
<evidence type="ECO:0000256" key="1">
    <source>
        <dbReference type="ARBA" id="ARBA00004651"/>
    </source>
</evidence>
<feature type="domain" description="Major facilitator superfamily (MFS) profile" evidence="11">
    <location>
        <begin position="47"/>
        <end position="456"/>
    </location>
</feature>
<dbReference type="PANTHER" id="PTHR43528">
    <property type="entry name" value="ALPHA-KETOGLUTARATE PERMEASE"/>
    <property type="match status" value="1"/>
</dbReference>
<feature type="compositionally biased region" description="Low complexity" evidence="9">
    <location>
        <begin position="18"/>
        <end position="28"/>
    </location>
</feature>
<feature type="transmembrane region" description="Helical" evidence="10">
    <location>
        <begin position="183"/>
        <end position="208"/>
    </location>
</feature>
<keyword evidence="13" id="KW-1185">Reference proteome</keyword>
<feature type="transmembrane region" description="Helical" evidence="10">
    <location>
        <begin position="401"/>
        <end position="424"/>
    </location>
</feature>
<dbReference type="AlphaFoldDB" id="A0AAE3YGM7"/>
<comment type="caution">
    <text evidence="12">The sequence shown here is derived from an EMBL/GenBank/DDBJ whole genome shotgun (WGS) entry which is preliminary data.</text>
</comment>
<feature type="transmembrane region" description="Helical" evidence="10">
    <location>
        <begin position="370"/>
        <end position="389"/>
    </location>
</feature>
<feature type="transmembrane region" description="Helical" evidence="10">
    <location>
        <begin position="87"/>
        <end position="107"/>
    </location>
</feature>
<keyword evidence="8 10" id="KW-0472">Membrane</keyword>
<comment type="similarity">
    <text evidence="2">Belongs to the major facilitator superfamily. Metabolite:H+ Symporter (MHS) family (TC 2.A.1.6) family.</text>
</comment>
<dbReference type="GO" id="GO:0015293">
    <property type="term" value="F:symporter activity"/>
    <property type="evidence" value="ECO:0007669"/>
    <property type="project" value="UniProtKB-KW"/>
</dbReference>
<dbReference type="InterPro" id="IPR051084">
    <property type="entry name" value="H+-coupled_symporters"/>
</dbReference>
<dbReference type="InterPro" id="IPR036259">
    <property type="entry name" value="MFS_trans_sf"/>
</dbReference>
<evidence type="ECO:0000256" key="2">
    <source>
        <dbReference type="ARBA" id="ARBA00008240"/>
    </source>
</evidence>
<dbReference type="PROSITE" id="PS50850">
    <property type="entry name" value="MFS"/>
    <property type="match status" value="1"/>
</dbReference>